<keyword evidence="7 17" id="KW-0227">DNA damage</keyword>
<keyword evidence="11" id="KW-0269">Exonuclease</keyword>
<evidence type="ECO:0000256" key="4">
    <source>
        <dbReference type="ARBA" id="ARBA00022722"/>
    </source>
</evidence>
<proteinExistence type="inferred from homology"/>
<evidence type="ECO:0000256" key="2">
    <source>
        <dbReference type="ARBA" id="ARBA00004123"/>
    </source>
</evidence>
<feature type="domain" description="VRR-NUC" evidence="18">
    <location>
        <begin position="358"/>
        <end position="471"/>
    </location>
</feature>
<dbReference type="GO" id="GO:0004528">
    <property type="term" value="F:phosphodiesterase I activity"/>
    <property type="evidence" value="ECO:0007669"/>
    <property type="project" value="UniProtKB-EC"/>
</dbReference>
<keyword evidence="4 17" id="KW-0540">Nuclease</keyword>
<evidence type="ECO:0000259" key="18">
    <source>
        <dbReference type="SMART" id="SM00990"/>
    </source>
</evidence>
<keyword evidence="9 17" id="KW-0378">Hydrolase</keyword>
<dbReference type="GO" id="GO:0005634">
    <property type="term" value="C:nucleus"/>
    <property type="evidence" value="ECO:0007669"/>
    <property type="project" value="UniProtKB-SubCell"/>
</dbReference>
<dbReference type="Gene3D" id="3.40.1350.10">
    <property type="match status" value="1"/>
</dbReference>
<protein>
    <recommendedName>
        <fullName evidence="17">Fanconi-associated nuclease</fullName>
        <ecNumber evidence="17">3.1.4.1</ecNumber>
    </recommendedName>
</protein>
<dbReference type="InterPro" id="IPR011856">
    <property type="entry name" value="tRNA_endonuc-like_dom_sf"/>
</dbReference>
<evidence type="ECO:0000256" key="5">
    <source>
        <dbReference type="ARBA" id="ARBA00022723"/>
    </source>
</evidence>
<dbReference type="Pfam" id="PF21170">
    <property type="entry name" value="FAN1_TPR"/>
    <property type="match status" value="1"/>
</dbReference>
<gene>
    <name evidence="19" type="ORF">BV898_12657</name>
</gene>
<dbReference type="AlphaFoldDB" id="A0A1W0WD74"/>
<dbReference type="GO" id="GO:0017108">
    <property type="term" value="F:5'-flap endonuclease activity"/>
    <property type="evidence" value="ECO:0007669"/>
    <property type="project" value="TreeGrafter"/>
</dbReference>
<keyword evidence="8" id="KW-0863">Zinc-finger</keyword>
<evidence type="ECO:0000256" key="9">
    <source>
        <dbReference type="ARBA" id="ARBA00022801"/>
    </source>
</evidence>
<evidence type="ECO:0000256" key="6">
    <source>
        <dbReference type="ARBA" id="ARBA00022759"/>
    </source>
</evidence>
<evidence type="ECO:0000256" key="8">
    <source>
        <dbReference type="ARBA" id="ARBA00022771"/>
    </source>
</evidence>
<comment type="subcellular location">
    <subcellularLocation>
        <location evidence="2 17">Nucleus</location>
    </subcellularLocation>
</comment>
<keyword evidence="20" id="KW-1185">Reference proteome</keyword>
<sequence>MSSILRVRNAEKEIFMRVLSLFQLTAGFSSPIGENPIFGLLQLNMGVVKFPVCEVLFDQPLFSSLDELKRLEIARGMLEDANLSFEERRFPDVKSIYLKALPAWETIIEDKGLTAKISSLPPYQRKFSSGYLYTKVMERGLEALERLDEKSDAINGYMQLLEQTTYVPHHRGDWFNRLTILLIRVDKRLDAAAKLLLRGIRDHLVRPQHRLELCDRLRRISNRLTAPTRKQITCQETSWTVREPVVVEIRGKLCPTEQSGRSGFHVMFMQQDSASRVEELALTHYLEAGFSQGVHAEGSLFTSLFGLLCWDIIYEQPIANVFRSKYQTAPLDLTCPTFHTSRKTAIEAKIETITGQSIADSAAACLAVWNEQNGVHTPVVSWDLLPSCEYLSGLLHCFQPRQLARIVHRYANDFAAVRAGFPDLTLWNPVTKALKVVEVKGPNDRLSHKQSIWIDFLMDIGVDVEVCHVVASGAKRKSSVLEDV</sequence>
<dbReference type="GO" id="GO:0008270">
    <property type="term" value="F:zinc ion binding"/>
    <property type="evidence" value="ECO:0007669"/>
    <property type="project" value="UniProtKB-KW"/>
</dbReference>
<keyword evidence="14 17" id="KW-0234">DNA repair</keyword>
<dbReference type="OrthoDB" id="76364at2759"/>
<dbReference type="InterPro" id="IPR049126">
    <property type="entry name" value="FAN1-like_TPR"/>
</dbReference>
<reference evidence="20" key="1">
    <citation type="submission" date="2017-01" db="EMBL/GenBank/DDBJ databases">
        <title>Comparative genomics of anhydrobiosis in the tardigrade Hypsibius dujardini.</title>
        <authorList>
            <person name="Yoshida Y."/>
            <person name="Koutsovoulos G."/>
            <person name="Laetsch D."/>
            <person name="Stevens L."/>
            <person name="Kumar S."/>
            <person name="Horikawa D."/>
            <person name="Ishino K."/>
            <person name="Komine S."/>
            <person name="Tomita M."/>
            <person name="Blaxter M."/>
            <person name="Arakawa K."/>
        </authorList>
    </citation>
    <scope>NUCLEOTIDE SEQUENCE [LARGE SCALE GENOMIC DNA]</scope>
    <source>
        <strain evidence="20">Z151</strain>
    </source>
</reference>
<evidence type="ECO:0000256" key="3">
    <source>
        <dbReference type="ARBA" id="ARBA00005533"/>
    </source>
</evidence>
<evidence type="ECO:0000256" key="11">
    <source>
        <dbReference type="ARBA" id="ARBA00022839"/>
    </source>
</evidence>
<evidence type="ECO:0000256" key="10">
    <source>
        <dbReference type="ARBA" id="ARBA00022833"/>
    </source>
</evidence>
<dbReference type="Pfam" id="PF08774">
    <property type="entry name" value="VRR_NUC"/>
    <property type="match status" value="1"/>
</dbReference>
<comment type="function">
    <text evidence="17">Nuclease required for the repair of DNA interstrand cross-links (ICL). Acts as a 5'-3' exonuclease that anchors at a cut end of DNA and cleaves DNA successively at every third nucleotide, allowing to excise an ICL from one strand through flanking incisions.</text>
</comment>
<dbReference type="PANTHER" id="PTHR15749:SF4">
    <property type="entry name" value="FANCONI-ASSOCIATED NUCLEASE 1"/>
    <property type="match status" value="1"/>
</dbReference>
<evidence type="ECO:0000313" key="20">
    <source>
        <dbReference type="Proteomes" id="UP000192578"/>
    </source>
</evidence>
<keyword evidence="10" id="KW-0862">Zinc</keyword>
<dbReference type="EMBL" id="MTYJ01000130">
    <property type="protein sequence ID" value="OQV13117.1"/>
    <property type="molecule type" value="Genomic_DNA"/>
</dbReference>
<dbReference type="GO" id="GO:0036297">
    <property type="term" value="P:interstrand cross-link repair"/>
    <property type="evidence" value="ECO:0007669"/>
    <property type="project" value="InterPro"/>
</dbReference>
<evidence type="ECO:0000256" key="16">
    <source>
        <dbReference type="ARBA" id="ARBA00023242"/>
    </source>
</evidence>
<evidence type="ECO:0000256" key="13">
    <source>
        <dbReference type="ARBA" id="ARBA00023054"/>
    </source>
</evidence>
<comment type="similarity">
    <text evidence="3 17">Belongs to the FAN1 family.</text>
</comment>
<accession>A0A1W0WD74</accession>
<comment type="cofactor">
    <cofactor evidence="17">
        <name>Mg(2+)</name>
        <dbReference type="ChEBI" id="CHEBI:18420"/>
    </cofactor>
    <cofactor evidence="17">
        <name>Mn(2+)</name>
        <dbReference type="ChEBI" id="CHEBI:29035"/>
    </cofactor>
</comment>
<evidence type="ECO:0000256" key="7">
    <source>
        <dbReference type="ARBA" id="ARBA00022763"/>
    </source>
</evidence>
<evidence type="ECO:0000313" key="19">
    <source>
        <dbReference type="EMBL" id="OQV13117.1"/>
    </source>
</evidence>
<dbReference type="EC" id="3.1.4.1" evidence="17"/>
<dbReference type="CDD" id="cd22326">
    <property type="entry name" value="FAN1-like"/>
    <property type="match status" value="1"/>
</dbReference>
<dbReference type="GO" id="GO:0070336">
    <property type="term" value="F:flap-structured DNA binding"/>
    <property type="evidence" value="ECO:0007669"/>
    <property type="project" value="TreeGrafter"/>
</dbReference>
<dbReference type="SMART" id="SM00990">
    <property type="entry name" value="VRR_NUC"/>
    <property type="match status" value="1"/>
</dbReference>
<dbReference type="GO" id="GO:0008409">
    <property type="term" value="F:5'-3' exonuclease activity"/>
    <property type="evidence" value="ECO:0007669"/>
    <property type="project" value="TreeGrafter"/>
</dbReference>
<dbReference type="InterPro" id="IPR014883">
    <property type="entry name" value="VRR_NUC"/>
</dbReference>
<keyword evidence="16 17" id="KW-0539">Nucleus</keyword>
<dbReference type="PANTHER" id="PTHR15749">
    <property type="entry name" value="FANCONI-ASSOCIATED NUCLEASE 1"/>
    <property type="match status" value="1"/>
</dbReference>
<keyword evidence="5 17" id="KW-0479">Metal-binding</keyword>
<name>A0A1W0WD74_HYPEX</name>
<keyword evidence="6" id="KW-0255">Endonuclease</keyword>
<evidence type="ECO:0000256" key="14">
    <source>
        <dbReference type="ARBA" id="ARBA00023204"/>
    </source>
</evidence>
<dbReference type="InterPro" id="IPR033315">
    <property type="entry name" value="Fan1-like"/>
</dbReference>
<keyword evidence="12 17" id="KW-0460">Magnesium</keyword>
<organism evidence="19 20">
    <name type="scientific">Hypsibius exemplaris</name>
    <name type="common">Freshwater tardigrade</name>
    <dbReference type="NCBI Taxonomy" id="2072580"/>
    <lineage>
        <taxon>Eukaryota</taxon>
        <taxon>Metazoa</taxon>
        <taxon>Ecdysozoa</taxon>
        <taxon>Tardigrada</taxon>
        <taxon>Eutardigrada</taxon>
        <taxon>Parachela</taxon>
        <taxon>Hypsibioidea</taxon>
        <taxon>Hypsibiidae</taxon>
        <taxon>Hypsibius</taxon>
    </lineage>
</organism>
<evidence type="ECO:0000256" key="15">
    <source>
        <dbReference type="ARBA" id="ARBA00023211"/>
    </source>
</evidence>
<comment type="caution">
    <text evidence="19">The sequence shown here is derived from an EMBL/GenBank/DDBJ whole genome shotgun (WGS) entry which is preliminary data.</text>
</comment>
<dbReference type="InterPro" id="IPR049132">
    <property type="entry name" value="FAN1-like_euk"/>
</dbReference>
<evidence type="ECO:0000256" key="1">
    <source>
        <dbReference type="ARBA" id="ARBA00000983"/>
    </source>
</evidence>
<keyword evidence="13" id="KW-0175">Coiled coil</keyword>
<dbReference type="FunFam" id="3.40.1350.10:FF:000004">
    <property type="entry name" value="Fanconi-associated nuclease"/>
    <property type="match status" value="1"/>
</dbReference>
<evidence type="ECO:0000256" key="12">
    <source>
        <dbReference type="ARBA" id="ARBA00022842"/>
    </source>
</evidence>
<evidence type="ECO:0000256" key="17">
    <source>
        <dbReference type="RuleBase" id="RU365033"/>
    </source>
</evidence>
<comment type="catalytic activity">
    <reaction evidence="1 17">
        <text>Hydrolytically removes 5'-nucleotides successively from the 3'-hydroxy termini of 3'-hydroxy-terminated oligonucleotides.</text>
        <dbReference type="EC" id="3.1.4.1"/>
    </reaction>
</comment>
<dbReference type="Proteomes" id="UP000192578">
    <property type="component" value="Unassembled WGS sequence"/>
</dbReference>
<keyword evidence="15 17" id="KW-0464">Manganese</keyword>